<dbReference type="InterPro" id="IPR001392">
    <property type="entry name" value="Clathrin_mu"/>
</dbReference>
<evidence type="ECO:0000256" key="5">
    <source>
        <dbReference type="PIRNR" id="PIRNR005992"/>
    </source>
</evidence>
<dbReference type="FunFam" id="3.30.450.60:FF:000002">
    <property type="entry name" value="AP-2 complex subunit mu, putative"/>
    <property type="match status" value="1"/>
</dbReference>
<dbReference type="CDD" id="cd09253">
    <property type="entry name" value="AP-4_Mu4_Cterm"/>
    <property type="match status" value="1"/>
</dbReference>
<dbReference type="GO" id="GO:0006886">
    <property type="term" value="P:intracellular protein transport"/>
    <property type="evidence" value="ECO:0007669"/>
    <property type="project" value="UniProtKB-UniRule"/>
</dbReference>
<evidence type="ECO:0000256" key="4">
    <source>
        <dbReference type="ARBA" id="ARBA00023136"/>
    </source>
</evidence>
<evidence type="ECO:0000256" key="3">
    <source>
        <dbReference type="ARBA" id="ARBA00022927"/>
    </source>
</evidence>
<dbReference type="InterPro" id="IPR011012">
    <property type="entry name" value="Longin-like_dom_sf"/>
</dbReference>
<evidence type="ECO:0000259" key="6">
    <source>
        <dbReference type="PROSITE" id="PS51072"/>
    </source>
</evidence>
<comment type="subcellular location">
    <subcellularLocation>
        <location evidence="1">Endomembrane system</location>
    </subcellularLocation>
</comment>
<gene>
    <name evidence="7" type="ORF">TCHU04912_LOCUS21328</name>
</gene>
<dbReference type="InterPro" id="IPR028565">
    <property type="entry name" value="MHD"/>
</dbReference>
<dbReference type="Pfam" id="PF00928">
    <property type="entry name" value="Adap_comp_sub"/>
    <property type="match status" value="1"/>
</dbReference>
<proteinExistence type="inferred from homology"/>
<keyword evidence="2 5" id="KW-0813">Transport</keyword>
<evidence type="ECO:0000256" key="2">
    <source>
        <dbReference type="ARBA" id="ARBA00022448"/>
    </source>
</evidence>
<keyword evidence="4" id="KW-0472">Membrane</keyword>
<evidence type="ECO:0000256" key="1">
    <source>
        <dbReference type="ARBA" id="ARBA00004308"/>
    </source>
</evidence>
<dbReference type="PANTHER" id="PTHR10529">
    <property type="entry name" value="AP COMPLEX SUBUNIT MU"/>
    <property type="match status" value="1"/>
</dbReference>
<accession>A0A7S1T7I9</accession>
<reference evidence="7" key="1">
    <citation type="submission" date="2021-01" db="EMBL/GenBank/DDBJ databases">
        <authorList>
            <person name="Corre E."/>
            <person name="Pelletier E."/>
            <person name="Niang G."/>
            <person name="Scheremetjew M."/>
            <person name="Finn R."/>
            <person name="Kale V."/>
            <person name="Holt S."/>
            <person name="Cochrane G."/>
            <person name="Meng A."/>
            <person name="Brown T."/>
            <person name="Cohen L."/>
        </authorList>
    </citation>
    <scope>NUCLEOTIDE SEQUENCE</scope>
    <source>
        <strain evidence="7">PLY429</strain>
    </source>
</reference>
<organism evidence="7">
    <name type="scientific">Tetraselmis chuii</name>
    <dbReference type="NCBI Taxonomy" id="63592"/>
    <lineage>
        <taxon>Eukaryota</taxon>
        <taxon>Viridiplantae</taxon>
        <taxon>Chlorophyta</taxon>
        <taxon>core chlorophytes</taxon>
        <taxon>Chlorodendrophyceae</taxon>
        <taxon>Chlorodendrales</taxon>
        <taxon>Chlorodendraceae</taxon>
        <taxon>Tetraselmis</taxon>
    </lineage>
</organism>
<dbReference type="PRINTS" id="PR00314">
    <property type="entry name" value="CLATHRINADPT"/>
</dbReference>
<dbReference type="GO" id="GO:0030131">
    <property type="term" value="C:clathrin adaptor complex"/>
    <property type="evidence" value="ECO:0007669"/>
    <property type="project" value="UniProtKB-UniRule"/>
</dbReference>
<dbReference type="InterPro" id="IPR050431">
    <property type="entry name" value="Adaptor_comp_med_subunit"/>
</dbReference>
<dbReference type="PIRSF" id="PIRSF005992">
    <property type="entry name" value="Clathrin_mu"/>
    <property type="match status" value="1"/>
</dbReference>
<dbReference type="EMBL" id="HBGG01041385">
    <property type="protein sequence ID" value="CAD9225366.1"/>
    <property type="molecule type" value="Transcribed_RNA"/>
</dbReference>
<dbReference type="Gene3D" id="3.30.450.60">
    <property type="match status" value="1"/>
</dbReference>
<protein>
    <recommendedName>
        <fullName evidence="6">MHD domain-containing protein</fullName>
    </recommendedName>
</protein>
<name>A0A7S1T7I9_9CHLO</name>
<dbReference type="AlphaFoldDB" id="A0A7S1T7I9"/>
<dbReference type="PROSITE" id="PS51072">
    <property type="entry name" value="MHD"/>
    <property type="match status" value="1"/>
</dbReference>
<dbReference type="InterPro" id="IPR036168">
    <property type="entry name" value="AP2_Mu_C_sf"/>
</dbReference>
<sequence length="448" mass="49897">MISQFFILSSRGDTIITRDFLGNVPKTSAEIFYRKVKFWDGDDGSDAPPVFHVDGVTYLHVKSGGVLLVATTKNNVSPALVLELLGRMGNIIKDHIGVLSEEAIRKNFVIIYELLDEAIDYGFPQNASTESLKTFVLNEPCVVVPPSQRGGAFFNTGVRNPTVIRSVLDGGKAENPGRKEIFVDVVEKINVTFSASGAMHAHEIIGSIQVKNYLGHNPPVKIALSNNLLIGKREAQLQGNWTDASNVITLDDCNFIGSCDLSSFDIDRTLQITPPDGEFSIMNFRSTSDFLPPFRLISTVDEMTPYKVEVLIRLKAEFPSDKKASTLQIKIPVPQYASKVHFDLDSSTKGCKSQTADYSEKDKAVYWNMKELSGGVERMLQMRVTLTQTANSTTSKDFGPISLSFVIPMYNPSGLQVRYLQILEDYGKDKPYRWVRYLAQSNSYVFRS</sequence>
<dbReference type="Gene3D" id="2.60.40.1170">
    <property type="entry name" value="Mu homology domain, subdomain B"/>
    <property type="match status" value="2"/>
</dbReference>
<dbReference type="GO" id="GO:0012505">
    <property type="term" value="C:endomembrane system"/>
    <property type="evidence" value="ECO:0007669"/>
    <property type="project" value="UniProtKB-SubCell"/>
</dbReference>
<keyword evidence="3 5" id="KW-0653">Protein transport</keyword>
<dbReference type="CDD" id="cd14838">
    <property type="entry name" value="AP4_Mu_N"/>
    <property type="match status" value="1"/>
</dbReference>
<evidence type="ECO:0000313" key="7">
    <source>
        <dbReference type="EMBL" id="CAD9225366.1"/>
    </source>
</evidence>
<dbReference type="GO" id="GO:0016192">
    <property type="term" value="P:vesicle-mediated transport"/>
    <property type="evidence" value="ECO:0007669"/>
    <property type="project" value="InterPro"/>
</dbReference>
<feature type="domain" description="MHD" evidence="6">
    <location>
        <begin position="178"/>
        <end position="447"/>
    </location>
</feature>
<comment type="similarity">
    <text evidence="5">Belongs to the adaptor complexes medium subunit family.</text>
</comment>
<dbReference type="SUPFAM" id="SSF64356">
    <property type="entry name" value="SNARE-like"/>
    <property type="match status" value="1"/>
</dbReference>
<dbReference type="SUPFAM" id="SSF49447">
    <property type="entry name" value="Second domain of Mu2 adaptin subunit (ap50) of ap2 adaptor"/>
    <property type="match status" value="1"/>
</dbReference>